<organism evidence="1 2">
    <name type="scientific">Rhodovulum sulfidophilum</name>
    <name type="common">Rhodobacter sulfidophilus</name>
    <dbReference type="NCBI Taxonomy" id="35806"/>
    <lineage>
        <taxon>Bacteria</taxon>
        <taxon>Pseudomonadati</taxon>
        <taxon>Pseudomonadota</taxon>
        <taxon>Alphaproteobacteria</taxon>
        <taxon>Rhodobacterales</taxon>
        <taxon>Paracoccaceae</taxon>
        <taxon>Rhodovulum</taxon>
    </lineage>
</organism>
<protein>
    <submittedName>
        <fullName evidence="1">DUF1284 domain-containing protein</fullName>
    </submittedName>
</protein>
<dbReference type="InterPro" id="IPR009702">
    <property type="entry name" value="DUF1284"/>
</dbReference>
<accession>A0A2W5Q3T3</accession>
<sequence length="151" mass="15827">MTIRLRPHHLLCVLTYVGKGYTPAFVANYDRIAKRIAAGEPILIVAGPDDICAPLLGPDGPDQIHCHDEGVAARDRRAARAVGALLGLAVAPGTHLHPDAALIAKLRAGFAVGMIRSACDGCSWAALCDMISEDGYSGTRIPARAPANRPA</sequence>
<gene>
    <name evidence="1" type="ORF">DI556_11115</name>
</gene>
<dbReference type="AlphaFoldDB" id="A0A2W5Q3T3"/>
<dbReference type="Pfam" id="PF06935">
    <property type="entry name" value="DUF1284"/>
    <property type="match status" value="1"/>
</dbReference>
<proteinExistence type="predicted"/>
<comment type="caution">
    <text evidence="1">The sequence shown here is derived from an EMBL/GenBank/DDBJ whole genome shotgun (WGS) entry which is preliminary data.</text>
</comment>
<dbReference type="EMBL" id="QFPW01000007">
    <property type="protein sequence ID" value="PZQ49413.1"/>
    <property type="molecule type" value="Genomic_DNA"/>
</dbReference>
<evidence type="ECO:0000313" key="2">
    <source>
        <dbReference type="Proteomes" id="UP000249185"/>
    </source>
</evidence>
<evidence type="ECO:0000313" key="1">
    <source>
        <dbReference type="EMBL" id="PZQ49413.1"/>
    </source>
</evidence>
<dbReference type="Proteomes" id="UP000249185">
    <property type="component" value="Unassembled WGS sequence"/>
</dbReference>
<name>A0A2W5Q3T3_RHOSU</name>
<reference evidence="1 2" key="1">
    <citation type="submission" date="2017-08" db="EMBL/GenBank/DDBJ databases">
        <title>Infants hospitalized years apart are colonized by the same room-sourced microbial strains.</title>
        <authorList>
            <person name="Brooks B."/>
            <person name="Olm M.R."/>
            <person name="Firek B.A."/>
            <person name="Baker R."/>
            <person name="Thomas B.C."/>
            <person name="Morowitz M.J."/>
            <person name="Banfield J.F."/>
        </authorList>
    </citation>
    <scope>NUCLEOTIDE SEQUENCE [LARGE SCALE GENOMIC DNA]</scope>
    <source>
        <strain evidence="1">S2_005_002_R2_34</strain>
    </source>
</reference>